<accession>B7GED4</accession>
<reference evidence="1 2" key="1">
    <citation type="journal article" date="2008" name="Nature">
        <title>The Phaeodactylum genome reveals the evolutionary history of diatom genomes.</title>
        <authorList>
            <person name="Bowler C."/>
            <person name="Allen A.E."/>
            <person name="Badger J.H."/>
            <person name="Grimwood J."/>
            <person name="Jabbari K."/>
            <person name="Kuo A."/>
            <person name="Maheswari U."/>
            <person name="Martens C."/>
            <person name="Maumus F."/>
            <person name="Otillar R.P."/>
            <person name="Rayko E."/>
            <person name="Salamov A."/>
            <person name="Vandepoele K."/>
            <person name="Beszteri B."/>
            <person name="Gruber A."/>
            <person name="Heijde M."/>
            <person name="Katinka M."/>
            <person name="Mock T."/>
            <person name="Valentin K."/>
            <person name="Verret F."/>
            <person name="Berges J.A."/>
            <person name="Brownlee C."/>
            <person name="Cadoret J.P."/>
            <person name="Chiovitti A."/>
            <person name="Choi C.J."/>
            <person name="Coesel S."/>
            <person name="De Martino A."/>
            <person name="Detter J.C."/>
            <person name="Durkin C."/>
            <person name="Falciatore A."/>
            <person name="Fournet J."/>
            <person name="Haruta M."/>
            <person name="Huysman M.J."/>
            <person name="Jenkins B.D."/>
            <person name="Jiroutova K."/>
            <person name="Jorgensen R.E."/>
            <person name="Joubert Y."/>
            <person name="Kaplan A."/>
            <person name="Kroger N."/>
            <person name="Kroth P.G."/>
            <person name="La Roche J."/>
            <person name="Lindquist E."/>
            <person name="Lommer M."/>
            <person name="Martin-Jezequel V."/>
            <person name="Lopez P.J."/>
            <person name="Lucas S."/>
            <person name="Mangogna M."/>
            <person name="McGinnis K."/>
            <person name="Medlin L.K."/>
            <person name="Montsant A."/>
            <person name="Oudot-Le Secq M.P."/>
            <person name="Napoli C."/>
            <person name="Obornik M."/>
            <person name="Parker M.S."/>
            <person name="Petit J.L."/>
            <person name="Porcel B.M."/>
            <person name="Poulsen N."/>
            <person name="Robison M."/>
            <person name="Rychlewski L."/>
            <person name="Rynearson T.A."/>
            <person name="Schmutz J."/>
            <person name="Shapiro H."/>
            <person name="Siaut M."/>
            <person name="Stanley M."/>
            <person name="Sussman M.R."/>
            <person name="Taylor A.R."/>
            <person name="Vardi A."/>
            <person name="von Dassow P."/>
            <person name="Vyverman W."/>
            <person name="Willis A."/>
            <person name="Wyrwicz L.S."/>
            <person name="Rokhsar D.S."/>
            <person name="Weissenbach J."/>
            <person name="Armbrust E.V."/>
            <person name="Green B.R."/>
            <person name="Van de Peer Y."/>
            <person name="Grigoriev I.V."/>
        </authorList>
    </citation>
    <scope>NUCLEOTIDE SEQUENCE [LARGE SCALE GENOMIC DNA]</scope>
    <source>
        <strain evidence="1 2">CCAP 1055/1</strain>
    </source>
</reference>
<dbReference type="HOGENOM" id="CLU_556071_0_0_1"/>
<dbReference type="EMBL" id="CM000632">
    <property type="protein sequence ID" value="EEC43136.1"/>
    <property type="molecule type" value="Genomic_DNA"/>
</dbReference>
<dbReference type="OrthoDB" id="5985073at2759"/>
<organism evidence="1 2">
    <name type="scientific">Phaeodactylum tricornutum (strain CCAP 1055/1)</name>
    <dbReference type="NCBI Taxonomy" id="556484"/>
    <lineage>
        <taxon>Eukaryota</taxon>
        <taxon>Sar</taxon>
        <taxon>Stramenopiles</taxon>
        <taxon>Ochrophyta</taxon>
        <taxon>Bacillariophyta</taxon>
        <taxon>Bacillariophyceae</taxon>
        <taxon>Bacillariophycidae</taxon>
        <taxon>Naviculales</taxon>
        <taxon>Phaeodactylaceae</taxon>
        <taxon>Phaeodactylum</taxon>
    </lineage>
</organism>
<dbReference type="GeneID" id="7199297"/>
<protein>
    <submittedName>
        <fullName evidence="1">Uncharacterized protein</fullName>
    </submittedName>
</protein>
<dbReference type="InParanoid" id="B7GED4"/>
<name>B7GED4_PHATC</name>
<evidence type="ECO:0000313" key="1">
    <source>
        <dbReference type="EMBL" id="EEC43136.1"/>
    </source>
</evidence>
<proteinExistence type="predicted"/>
<dbReference type="eggNOG" id="ENOG502ST37">
    <property type="taxonomic scope" value="Eukaryota"/>
</dbReference>
<dbReference type="AlphaFoldDB" id="B7GED4"/>
<evidence type="ECO:0000313" key="2">
    <source>
        <dbReference type="Proteomes" id="UP000000759"/>
    </source>
</evidence>
<dbReference type="KEGG" id="pti:PHATRDRAFT_50523"/>
<keyword evidence="2" id="KW-1185">Reference proteome</keyword>
<dbReference type="RefSeq" id="XP_002185467.1">
    <property type="nucleotide sequence ID" value="XM_002185431.1"/>
</dbReference>
<sequence length="366" mass="38664">MIVIAAAVVGVVSHRVGGVLVMRGRGEVFFRESAMRKIGFGQFGVKNVTRDSWLTTWSLILLVAVAQEDVHPDVVAVVDVAGGVRPTPLWASSYSDGENCYCLPSLDSAIGNFVVETPLGWLTTQEVCDLLGTGPGRLGQPLYNDIQCGNGPPNADENEFLCPGRTDIGETGCGQIGPKWNFDNANLADGPPRLPSLPEDIHPDIVAVIDVVGGVTPNGRSWADSYSFGNKCYCATTFDHDIADVLVETPQGWMTIRQACELLGPGPGIEGRPVYNDIQCGNGPPNNAGDEHVCPGRTDLGPEGCGQIGPRWNFDAIKSLPPGSAPAALPSSLAAGAVSVPMLPGLGVITGYLFCVLNWQLFDLVP</sequence>
<reference evidence="2" key="2">
    <citation type="submission" date="2008-08" db="EMBL/GenBank/DDBJ databases">
        <authorList>
            <consortium name="Diatom Consortium"/>
            <person name="Grigoriev I."/>
            <person name="Grimwood J."/>
            <person name="Kuo A."/>
            <person name="Otillar R.P."/>
            <person name="Salamov A."/>
            <person name="Detter J.C."/>
            <person name="Lindquist E."/>
            <person name="Shapiro H."/>
            <person name="Lucas S."/>
            <person name="Glavina del Rio T."/>
            <person name="Pitluck S."/>
            <person name="Rokhsar D."/>
            <person name="Bowler C."/>
        </authorList>
    </citation>
    <scope>GENOME REANNOTATION</scope>
    <source>
        <strain evidence="2">CCAP 1055/1</strain>
    </source>
</reference>
<gene>
    <name evidence="1" type="ORF">PHATRDRAFT_50523</name>
</gene>
<dbReference type="Proteomes" id="UP000000759">
    <property type="component" value="Chromosome 30"/>
</dbReference>
<dbReference type="PaxDb" id="2850-Phatr50523"/>